<dbReference type="Gene3D" id="1.10.10.10">
    <property type="entry name" value="Winged helix-like DNA-binding domain superfamily/Winged helix DNA-binding domain"/>
    <property type="match status" value="1"/>
</dbReference>
<dbReference type="InterPro" id="IPR027417">
    <property type="entry name" value="P-loop_NTPase"/>
</dbReference>
<dbReference type="AlphaFoldDB" id="A0A560HHX1"/>
<comment type="caution">
    <text evidence="4">The sequence shown here is derived from an EMBL/GenBank/DDBJ whole genome shotgun (WGS) entry which is preliminary data.</text>
</comment>
<dbReference type="InterPro" id="IPR011990">
    <property type="entry name" value="TPR-like_helical_dom_sf"/>
</dbReference>
<dbReference type="PROSITE" id="PS51755">
    <property type="entry name" value="OMPR_PHOB"/>
    <property type="match status" value="1"/>
</dbReference>
<dbReference type="GO" id="GO:0003677">
    <property type="term" value="F:DNA binding"/>
    <property type="evidence" value="ECO:0007669"/>
    <property type="project" value="UniProtKB-UniRule"/>
</dbReference>
<accession>A0A560HHX1</accession>
<keyword evidence="1 2" id="KW-0238">DNA-binding</keyword>
<evidence type="ECO:0000259" key="3">
    <source>
        <dbReference type="PROSITE" id="PS51755"/>
    </source>
</evidence>
<proteinExistence type="predicted"/>
<dbReference type="Gene3D" id="3.40.50.300">
    <property type="entry name" value="P-loop containing nucleotide triphosphate hydrolases"/>
    <property type="match status" value="1"/>
</dbReference>
<keyword evidence="5" id="KW-1185">Reference proteome</keyword>
<sequence length="950" mass="101180">MPAAALAETVFRFGSFSLYPARRLLTAGQPIALRGRALDLLLALVERAGEVLNREELEARVWPGLHVGENNLRVQMAQLRRALGQRGDDGPYVSTVAGQGYRFIAQVLREGDGTPSPPSPAVAAFALTRQLAPPLGRGEVVAALAARLGRQRLVTIVGPGGMGKTTVALAIGAAVADRYPDGVALIDLSIVSDGALVPGVVAGRLAPQIQAGAPLPALLAFLKPRRMLLILDSCETVTVAAASFVGSLLPAASGVDILTTSREPLGLAAEHLHALAPLAVPPRTRDGDAAQIWGHAAVRLFTERAAAVAGGGPLDGADARTVAEICRRLDGIPLGLELAAGQVAAYGVAGVAQRLDDLGLLVRGRRTAAARHQTLRAAFDWSYTLLSGAQRAVLNRLSVFIGGFDQAAVAAVVSPRDLDGEGTSAQVLDELVAKSLVVADHRGAEPRYRLLDTIRVYAREWLDASGLAAETRVAHATHYLRLFQAALSDWATTPPGEMMRRDGVEIDNVLQALDWCFGSNGGPSGDDGVRMGRELILAVAPLWKCLSLWLECQRWVTRALASPVPFVDDRQDLDLHLLRAMAATVTGDLAPPELERLWADVLTASTRLGDGDSRLQAQLGLYSVHFNQGHVRRALDLALHMREGAADSPDRSVSAMAERLVGAALYFLGDPAGARRHTEAALALADSGHSVRFQLDQQIMARSTLAGVLWVQGNVDQGLDLLRQSLQQAAAMDHAYTTCSVLGLAACPLAMLTSDLAAARRHTDLLLMLADRYGLTAWQPWGRCLDMILRLKAGGGRDLLDELCRAMATLGDLSHARYAVLVRETALAMARAGDLPGGLAMIDAALARAHANEEGWTLPELARLRGLMLVQGGEPLEAEALYRQGLVQAERQGAWTWRLRLAIDLARLHLDTGLAPDAPALLAATHGHFTEGFGTADLRQARALLARLNP</sequence>
<dbReference type="EMBL" id="VITR01000001">
    <property type="protein sequence ID" value="TWB46053.1"/>
    <property type="molecule type" value="Genomic_DNA"/>
</dbReference>
<dbReference type="GO" id="GO:0000160">
    <property type="term" value="P:phosphorelay signal transduction system"/>
    <property type="evidence" value="ECO:0007669"/>
    <property type="project" value="InterPro"/>
</dbReference>
<dbReference type="PANTHER" id="PTHR47691">
    <property type="entry name" value="REGULATOR-RELATED"/>
    <property type="match status" value="1"/>
</dbReference>
<reference evidence="4 5" key="1">
    <citation type="submission" date="2019-06" db="EMBL/GenBank/DDBJ databases">
        <title>Genomic Encyclopedia of Type Strains, Phase IV (KMG-V): Genome sequencing to study the core and pangenomes of soil and plant-associated prokaryotes.</title>
        <authorList>
            <person name="Whitman W."/>
        </authorList>
    </citation>
    <scope>NUCLEOTIDE SEQUENCE [LARGE SCALE GENOMIC DNA]</scope>
    <source>
        <strain evidence="4 5">BR 11622</strain>
    </source>
</reference>
<dbReference type="InterPro" id="IPR058852">
    <property type="entry name" value="HTH_77"/>
</dbReference>
<protein>
    <submittedName>
        <fullName evidence="4">Putative ATPase</fullName>
    </submittedName>
</protein>
<dbReference type="Proteomes" id="UP000315751">
    <property type="component" value="Unassembled WGS sequence"/>
</dbReference>
<evidence type="ECO:0000313" key="5">
    <source>
        <dbReference type="Proteomes" id="UP000315751"/>
    </source>
</evidence>
<evidence type="ECO:0000313" key="4">
    <source>
        <dbReference type="EMBL" id="TWB46053.1"/>
    </source>
</evidence>
<dbReference type="SMART" id="SM00382">
    <property type="entry name" value="AAA"/>
    <property type="match status" value="1"/>
</dbReference>
<dbReference type="SUPFAM" id="SSF52540">
    <property type="entry name" value="P-loop containing nucleoside triphosphate hydrolases"/>
    <property type="match status" value="1"/>
</dbReference>
<evidence type="ECO:0000256" key="1">
    <source>
        <dbReference type="ARBA" id="ARBA00023125"/>
    </source>
</evidence>
<dbReference type="InterPro" id="IPR001867">
    <property type="entry name" value="OmpR/PhoB-type_DNA-bd"/>
</dbReference>
<feature type="DNA-binding region" description="OmpR/PhoB-type" evidence="2">
    <location>
        <begin position="8"/>
        <end position="105"/>
    </location>
</feature>
<dbReference type="SUPFAM" id="SSF46894">
    <property type="entry name" value="C-terminal effector domain of the bipartite response regulators"/>
    <property type="match status" value="1"/>
</dbReference>
<evidence type="ECO:0000256" key="2">
    <source>
        <dbReference type="PROSITE-ProRule" id="PRU01091"/>
    </source>
</evidence>
<dbReference type="SMART" id="SM00862">
    <property type="entry name" value="Trans_reg_C"/>
    <property type="match status" value="1"/>
</dbReference>
<dbReference type="Pfam" id="PF00486">
    <property type="entry name" value="Trans_reg_C"/>
    <property type="match status" value="1"/>
</dbReference>
<gene>
    <name evidence="4" type="ORF">FBZ90_101388</name>
</gene>
<dbReference type="SUPFAM" id="SSF48452">
    <property type="entry name" value="TPR-like"/>
    <property type="match status" value="1"/>
</dbReference>
<dbReference type="RefSeq" id="WP_145729338.1">
    <property type="nucleotide sequence ID" value="NZ_VITR01000001.1"/>
</dbReference>
<dbReference type="Pfam" id="PF25872">
    <property type="entry name" value="HTH_77"/>
    <property type="match status" value="1"/>
</dbReference>
<name>A0A560HHX1_9PROT</name>
<organism evidence="4 5">
    <name type="scientific">Nitrospirillum amazonense</name>
    <dbReference type="NCBI Taxonomy" id="28077"/>
    <lineage>
        <taxon>Bacteria</taxon>
        <taxon>Pseudomonadati</taxon>
        <taxon>Pseudomonadota</taxon>
        <taxon>Alphaproteobacteria</taxon>
        <taxon>Rhodospirillales</taxon>
        <taxon>Azospirillaceae</taxon>
        <taxon>Nitrospirillum</taxon>
    </lineage>
</organism>
<dbReference type="PANTHER" id="PTHR47691:SF3">
    <property type="entry name" value="HTH-TYPE TRANSCRIPTIONAL REGULATOR RV0890C-RELATED"/>
    <property type="match status" value="1"/>
</dbReference>
<dbReference type="OrthoDB" id="105971at2"/>
<dbReference type="InterPro" id="IPR003593">
    <property type="entry name" value="AAA+_ATPase"/>
</dbReference>
<feature type="domain" description="OmpR/PhoB-type" evidence="3">
    <location>
        <begin position="8"/>
        <end position="105"/>
    </location>
</feature>
<dbReference type="PRINTS" id="PR00364">
    <property type="entry name" value="DISEASERSIST"/>
</dbReference>
<dbReference type="Gene3D" id="1.25.40.10">
    <property type="entry name" value="Tetratricopeptide repeat domain"/>
    <property type="match status" value="1"/>
</dbReference>
<dbReference type="InterPro" id="IPR036388">
    <property type="entry name" value="WH-like_DNA-bd_sf"/>
</dbReference>
<dbReference type="InterPro" id="IPR016032">
    <property type="entry name" value="Sig_transdc_resp-reg_C-effctor"/>
</dbReference>
<dbReference type="GO" id="GO:0006355">
    <property type="term" value="P:regulation of DNA-templated transcription"/>
    <property type="evidence" value="ECO:0007669"/>
    <property type="project" value="InterPro"/>
</dbReference>
<dbReference type="CDD" id="cd00383">
    <property type="entry name" value="trans_reg_C"/>
    <property type="match status" value="1"/>
</dbReference>